<feature type="transmembrane region" description="Helical" evidence="5">
    <location>
        <begin position="623"/>
        <end position="641"/>
    </location>
</feature>
<dbReference type="AlphaFoldDB" id="F5XLG6"/>
<dbReference type="Gene3D" id="3.40.1710.10">
    <property type="entry name" value="abc type-2 transporter like domain"/>
    <property type="match status" value="1"/>
</dbReference>
<dbReference type="GO" id="GO:0016020">
    <property type="term" value="C:membrane"/>
    <property type="evidence" value="ECO:0007669"/>
    <property type="project" value="UniProtKB-SubCell"/>
</dbReference>
<dbReference type="NCBIfam" id="TIGR03061">
    <property type="entry name" value="pip_yhgE_Nterm"/>
    <property type="match status" value="1"/>
</dbReference>
<evidence type="ECO:0000256" key="3">
    <source>
        <dbReference type="ARBA" id="ARBA00022989"/>
    </source>
</evidence>
<feature type="transmembrane region" description="Helical" evidence="5">
    <location>
        <begin position="592"/>
        <end position="611"/>
    </location>
</feature>
<dbReference type="InterPro" id="IPR023908">
    <property type="entry name" value="xxxLxxG_rpt"/>
</dbReference>
<evidence type="ECO:0000256" key="2">
    <source>
        <dbReference type="ARBA" id="ARBA00022692"/>
    </source>
</evidence>
<dbReference type="InterPro" id="IPR011049">
    <property type="entry name" value="Serralysin-like_metalloprot_C"/>
</dbReference>
<dbReference type="STRING" id="1032480.MLP_32180"/>
<feature type="transmembrane region" description="Helical" evidence="5">
    <location>
        <begin position="680"/>
        <end position="698"/>
    </location>
</feature>
<comment type="subcellular location">
    <subcellularLocation>
        <location evidence="1">Membrane</location>
        <topology evidence="1">Multi-pass membrane protein</topology>
    </subcellularLocation>
</comment>
<evidence type="ECO:0000259" key="6">
    <source>
        <dbReference type="Pfam" id="PF12698"/>
    </source>
</evidence>
<dbReference type="RefSeq" id="WP_013864095.1">
    <property type="nucleotide sequence ID" value="NC_015635.1"/>
</dbReference>
<feature type="transmembrane region" description="Helical" evidence="5">
    <location>
        <begin position="21"/>
        <end position="44"/>
    </location>
</feature>
<feature type="domain" description="ABC-2 type transporter transmembrane" evidence="6">
    <location>
        <begin position="485"/>
        <end position="695"/>
    </location>
</feature>
<proteinExistence type="predicted"/>
<sequence length="716" mass="73895">MPLPVPASRLARFELRRFRGPLPRAALIFVMLVPTLYGAIYLSANWDPYGRLSQLPVAVVNADVPTTFQNETIAAGADFVSELKKGAAFQYHDVDEPTAQQGLRDGDYYLVISVPADFSTSLVSGAGDDPQRAKVMLYRNDANGFVVGSITGSAQNSIARAVNEAAEVAYFNAVFANLTKIRDGMVDAQRGAAELAKGLTSAQQGASALHAGTTKAAAGARQLATGASTLATGLENAETGASSLSSGLSELKTGTKKLRSGADQVADGTQQLNDRVTPVLDDVLDVLPKVKSDAAELNKTLNSIGDAVGSGNQTISSDLATVSKALDDAVRANPDLADDPAVKRAKSALATAEKRADSVASHVDTAVDRANAINDRLQSNALTDKVKGARDNVVKLNTGAHEVATGAASVAAGVAKASTGANSLAQGIESASDGATKLSAGASSLADGAKDLDRGAAQLDTGLTKLQDGATKLETGLAAGVKRLPALSGDQQRDAVQVLAAPADVSMQVLNPAIYYGRGLAPMFFAIALWVFGISVFLVVRPITGRALAGRASPVRLALTGWLPVGGIAVVGGLLMAGVVWVLLGLNPVHPFLFLALLVLAACCFSAIAHLLRTALGEAGSPLLLVLLILQLASTGGTYPTPLLPGFFAALSPFMPMTYLIDGFRVVISGGELTHLARDAAVLLAIVVVTHALSVLVVRRRQGFTVKDLHPPLAAA</sequence>
<dbReference type="PANTHER" id="PTHR43077:SF5">
    <property type="entry name" value="PHAGE INFECTION PROTEIN"/>
    <property type="match status" value="1"/>
</dbReference>
<protein>
    <submittedName>
        <fullName evidence="7">Putative ABC transporter permease protein</fullName>
    </submittedName>
</protein>
<evidence type="ECO:0000256" key="5">
    <source>
        <dbReference type="SAM" id="Phobius"/>
    </source>
</evidence>
<keyword evidence="8" id="KW-1185">Reference proteome</keyword>
<dbReference type="SUPFAM" id="SSF58104">
    <property type="entry name" value="Methyl-accepting chemotaxis protein (MCP) signaling domain"/>
    <property type="match status" value="1"/>
</dbReference>
<dbReference type="PANTHER" id="PTHR43077">
    <property type="entry name" value="TRANSPORT PERMEASE YVFS-RELATED"/>
    <property type="match status" value="1"/>
</dbReference>
<dbReference type="NCBIfam" id="TIGR03062">
    <property type="entry name" value="pip_yhgE_Cterm"/>
    <property type="match status" value="1"/>
</dbReference>
<feature type="domain" description="ABC-2 type transporter transmembrane" evidence="6">
    <location>
        <begin position="26"/>
        <end position="168"/>
    </location>
</feature>
<evidence type="ECO:0000256" key="4">
    <source>
        <dbReference type="ARBA" id="ARBA00023136"/>
    </source>
</evidence>
<dbReference type="Pfam" id="PF12698">
    <property type="entry name" value="ABC2_membrane_3"/>
    <property type="match status" value="2"/>
</dbReference>
<feature type="transmembrane region" description="Helical" evidence="5">
    <location>
        <begin position="520"/>
        <end position="540"/>
    </location>
</feature>
<dbReference type="EMBL" id="AP012204">
    <property type="protein sequence ID" value="BAK36232.1"/>
    <property type="molecule type" value="Genomic_DNA"/>
</dbReference>
<dbReference type="KEGG" id="mph:MLP_32180"/>
<dbReference type="Gene3D" id="1.10.287.950">
    <property type="entry name" value="Methyl-accepting chemotaxis protein"/>
    <property type="match status" value="1"/>
</dbReference>
<feature type="transmembrane region" description="Helical" evidence="5">
    <location>
        <begin position="561"/>
        <end position="586"/>
    </location>
</feature>
<evidence type="ECO:0000313" key="8">
    <source>
        <dbReference type="Proteomes" id="UP000007947"/>
    </source>
</evidence>
<dbReference type="HOGENOM" id="CLU_004534_1_1_11"/>
<dbReference type="InterPro" id="IPR051328">
    <property type="entry name" value="T7SS_ABC-Transporter"/>
</dbReference>
<name>F5XLG6_MICPN</name>
<keyword evidence="2 5" id="KW-0812">Transmembrane</keyword>
<dbReference type="OrthoDB" id="9811483at2"/>
<dbReference type="InterPro" id="IPR013525">
    <property type="entry name" value="ABC2_TM"/>
</dbReference>
<dbReference type="GO" id="GO:0140359">
    <property type="term" value="F:ABC-type transporter activity"/>
    <property type="evidence" value="ECO:0007669"/>
    <property type="project" value="InterPro"/>
</dbReference>
<dbReference type="eggNOG" id="COG1511">
    <property type="taxonomic scope" value="Bacteria"/>
</dbReference>
<dbReference type="NCBIfam" id="TIGR03057">
    <property type="entry name" value="xxxLxxG_by_4"/>
    <property type="match status" value="2"/>
</dbReference>
<evidence type="ECO:0000313" key="7">
    <source>
        <dbReference type="EMBL" id="BAK36232.1"/>
    </source>
</evidence>
<keyword evidence="4 5" id="KW-0472">Membrane</keyword>
<dbReference type="InterPro" id="IPR017500">
    <property type="entry name" value="Phage_infect_YhgE_N"/>
</dbReference>
<reference evidence="7 8" key="1">
    <citation type="submission" date="2011-05" db="EMBL/GenBank/DDBJ databases">
        <title>Whole genome sequence of Microlunatus phosphovorus NM-1.</title>
        <authorList>
            <person name="Hosoyama A."/>
            <person name="Sasaki K."/>
            <person name="Harada T."/>
            <person name="Igarashi R."/>
            <person name="Kawakoshi A."/>
            <person name="Sasagawa M."/>
            <person name="Fukada J."/>
            <person name="Nakamura S."/>
            <person name="Katano Y."/>
            <person name="Hanada S."/>
            <person name="Kamagata Y."/>
            <person name="Nakamura N."/>
            <person name="Yamazaki S."/>
            <person name="Fujita N."/>
        </authorList>
    </citation>
    <scope>NUCLEOTIDE SEQUENCE [LARGE SCALE GENOMIC DNA]</scope>
    <source>
        <strain evidence="8">ATCC 700054 / DSM 10555 / JCM 9379 / NBRC 101784 / NCIMB 13414 / VKM Ac-1990 / NM-1</strain>
    </source>
</reference>
<evidence type="ECO:0000256" key="1">
    <source>
        <dbReference type="ARBA" id="ARBA00004141"/>
    </source>
</evidence>
<dbReference type="Proteomes" id="UP000007947">
    <property type="component" value="Chromosome"/>
</dbReference>
<gene>
    <name evidence="7" type="ordered locus">MLP_32180</name>
</gene>
<keyword evidence="3 5" id="KW-1133">Transmembrane helix</keyword>
<accession>F5XLG6</accession>
<dbReference type="SUPFAM" id="SSF101967">
    <property type="entry name" value="Adhesin YadA, collagen-binding domain"/>
    <property type="match status" value="1"/>
</dbReference>
<dbReference type="InterPro" id="IPR017501">
    <property type="entry name" value="Phage_infect_YhgE_C"/>
</dbReference>
<organism evidence="7 8">
    <name type="scientific">Microlunatus phosphovorus (strain ATCC 700054 / DSM 10555 / JCM 9379 / NBRC 101784 / NCIMB 13414 / VKM Ac-1990 / NM-1)</name>
    <dbReference type="NCBI Taxonomy" id="1032480"/>
    <lineage>
        <taxon>Bacteria</taxon>
        <taxon>Bacillati</taxon>
        <taxon>Actinomycetota</taxon>
        <taxon>Actinomycetes</taxon>
        <taxon>Propionibacteriales</taxon>
        <taxon>Propionibacteriaceae</taxon>
        <taxon>Microlunatus</taxon>
    </lineage>
</organism>